<name>A0A8J7P8R2_9BACT</name>
<protein>
    <recommendedName>
        <fullName evidence="1">non-specific serine/threonine protein kinase</fullName>
        <ecNumber evidence="1">2.7.11.1</ecNumber>
    </recommendedName>
</protein>
<keyword evidence="2" id="KW-0723">Serine/threonine-protein kinase</keyword>
<dbReference type="InterPro" id="IPR000719">
    <property type="entry name" value="Prot_kinase_dom"/>
</dbReference>
<reference evidence="10" key="1">
    <citation type="submission" date="2021-02" db="EMBL/GenBank/DDBJ databases">
        <title>Genome-Resolved Metagenomics of a Microbial Community Performing Photosynthetic Biological Nutrient Removal.</title>
        <authorList>
            <person name="Mcdaniel E.A."/>
        </authorList>
    </citation>
    <scope>NUCLEOTIDE SEQUENCE</scope>
    <source>
        <strain evidence="10">UWPOB_OBS1</strain>
    </source>
</reference>
<dbReference type="Gene3D" id="3.80.10.10">
    <property type="entry name" value="Ribonuclease Inhibitor"/>
    <property type="match status" value="2"/>
</dbReference>
<dbReference type="PROSITE" id="PS00107">
    <property type="entry name" value="PROTEIN_KINASE_ATP"/>
    <property type="match status" value="1"/>
</dbReference>
<evidence type="ECO:0000256" key="7">
    <source>
        <dbReference type="PROSITE-ProRule" id="PRU10141"/>
    </source>
</evidence>
<dbReference type="SUPFAM" id="SSF52047">
    <property type="entry name" value="RNI-like"/>
    <property type="match status" value="1"/>
</dbReference>
<dbReference type="SUPFAM" id="SSF56112">
    <property type="entry name" value="Protein kinase-like (PK-like)"/>
    <property type="match status" value="1"/>
</dbReference>
<organism evidence="10 11">
    <name type="scientific">Candidatus Obscuribacter phosphatis</name>
    <dbReference type="NCBI Taxonomy" id="1906157"/>
    <lineage>
        <taxon>Bacteria</taxon>
        <taxon>Bacillati</taxon>
        <taxon>Candidatus Melainabacteria</taxon>
        <taxon>Candidatus Obscuribacterales</taxon>
        <taxon>Candidatus Obscuribacteraceae</taxon>
        <taxon>Candidatus Obscuribacter</taxon>
    </lineage>
</organism>
<evidence type="ECO:0000256" key="2">
    <source>
        <dbReference type="ARBA" id="ARBA00022527"/>
    </source>
</evidence>
<dbReference type="FunFam" id="1.10.510.10:FF:000021">
    <property type="entry name" value="Serine/threonine protein kinase"/>
    <property type="match status" value="1"/>
</dbReference>
<dbReference type="InterPro" id="IPR008271">
    <property type="entry name" value="Ser/Thr_kinase_AS"/>
</dbReference>
<evidence type="ECO:0000256" key="8">
    <source>
        <dbReference type="SAM" id="MobiDB-lite"/>
    </source>
</evidence>
<evidence type="ECO:0000313" key="10">
    <source>
        <dbReference type="EMBL" id="MBN8660766.1"/>
    </source>
</evidence>
<dbReference type="PANTHER" id="PTHR43289:SF6">
    <property type="entry name" value="SERINE_THREONINE-PROTEIN KINASE NEKL-3"/>
    <property type="match status" value="1"/>
</dbReference>
<gene>
    <name evidence="10" type="ORF">J0M35_10405</name>
</gene>
<feature type="region of interest" description="Disordered" evidence="8">
    <location>
        <begin position="325"/>
        <end position="358"/>
    </location>
</feature>
<accession>A0A8J7P8R2</accession>
<dbReference type="Gene3D" id="3.30.200.20">
    <property type="entry name" value="Phosphorylase Kinase, domain 1"/>
    <property type="match status" value="1"/>
</dbReference>
<dbReference type="Proteomes" id="UP000664277">
    <property type="component" value="Unassembled WGS sequence"/>
</dbReference>
<evidence type="ECO:0000313" key="11">
    <source>
        <dbReference type="Proteomes" id="UP000664277"/>
    </source>
</evidence>
<feature type="compositionally biased region" description="Low complexity" evidence="8">
    <location>
        <begin position="393"/>
        <end position="407"/>
    </location>
</feature>
<dbReference type="CDD" id="cd14014">
    <property type="entry name" value="STKc_PknB_like"/>
    <property type="match status" value="1"/>
</dbReference>
<evidence type="ECO:0000256" key="5">
    <source>
        <dbReference type="ARBA" id="ARBA00022777"/>
    </source>
</evidence>
<feature type="binding site" evidence="7">
    <location>
        <position position="75"/>
    </location>
    <ligand>
        <name>ATP</name>
        <dbReference type="ChEBI" id="CHEBI:30616"/>
    </ligand>
</feature>
<dbReference type="PANTHER" id="PTHR43289">
    <property type="entry name" value="MITOGEN-ACTIVATED PROTEIN KINASE KINASE KINASE 20-RELATED"/>
    <property type="match status" value="1"/>
</dbReference>
<evidence type="ECO:0000256" key="3">
    <source>
        <dbReference type="ARBA" id="ARBA00022679"/>
    </source>
</evidence>
<dbReference type="AlphaFoldDB" id="A0A8J7P8R2"/>
<sequence>MEPPRQPKINIDDRRRRTITRAWGNNAKPQRKTQDIPEGTIIGGAFQIAKPIGRGGMGTVYEVNHLALGRKCALKILSPELVNEINWKRFQKEAKAIAGLSHPSLVHIYDLGIHNNRLPFYAMDLLKGEDLETRILKKGPLNLIDTVKLVLKLLDGIAYAHKHGIIHRDLKPANILLTSEANGETSVKILDFGIAKLAGLDDESEDQYMTSTGEIFGSPFYMSPEQCMGETVDTRSDIYSIGCTLYEMLTGQVPLDGGSPLDTVMLHLEELPKSLSEKSGRSFPKSIETVVARSMAKLPPDRYQSAQEMAEDLKRILAGKDLSQTSYASAARSKEPNRLPKNKKKKRSEGEADTAKAESTGPWILAATVLISMVLMTVTALSLLPKDGKNEESNNQNSSQFNNQTNSRGAKLSEVNRDELSPSFQASLPMPDTMLENDLRSLPTASYKNERESKESAELVFDFPTKYSIGTLNYAVQPSLYKFPQEASIYNKAVQELLSIPITARGRISIDKGIPLSFTSSSFESSFNMLTGFQPNDLFQLTLSNVNLSNADLKPLTKLKGLRGLVLRNVVLNDSQLGALDQLTNLRLLALDESTVATRAVAQLKILNNLTELKCSTDEDFPALLSKLKEAKNLTNLTLTGPVSAEGLALIQDLGKLRCLQLDSALLKSQHLETLGSLKNIEELTLYNCASDNANLKDYGYLKNLKELIIAKPVGLHRSGCSFIKKQLPSVKVVLQERKPAREHEEIQLIEMR</sequence>
<dbReference type="PROSITE" id="PS50011">
    <property type="entry name" value="PROTEIN_KINASE_DOM"/>
    <property type="match status" value="1"/>
</dbReference>
<evidence type="ECO:0000256" key="6">
    <source>
        <dbReference type="ARBA" id="ARBA00022840"/>
    </source>
</evidence>
<dbReference type="Gene3D" id="1.10.510.10">
    <property type="entry name" value="Transferase(Phosphotransferase) domain 1"/>
    <property type="match status" value="1"/>
</dbReference>
<feature type="region of interest" description="Disordered" evidence="8">
    <location>
        <begin position="388"/>
        <end position="411"/>
    </location>
</feature>
<comment type="caution">
    <text evidence="10">The sequence shown here is derived from an EMBL/GenBank/DDBJ whole genome shotgun (WGS) entry which is preliminary data.</text>
</comment>
<dbReference type="SMART" id="SM00220">
    <property type="entry name" value="S_TKc"/>
    <property type="match status" value="1"/>
</dbReference>
<dbReference type="InterPro" id="IPR032675">
    <property type="entry name" value="LRR_dom_sf"/>
</dbReference>
<evidence type="ECO:0000256" key="4">
    <source>
        <dbReference type="ARBA" id="ARBA00022741"/>
    </source>
</evidence>
<dbReference type="InterPro" id="IPR017441">
    <property type="entry name" value="Protein_kinase_ATP_BS"/>
</dbReference>
<keyword evidence="6 7" id="KW-0067">ATP-binding</keyword>
<feature type="domain" description="Protein kinase" evidence="9">
    <location>
        <begin position="46"/>
        <end position="317"/>
    </location>
</feature>
<keyword evidence="5 10" id="KW-0418">Kinase</keyword>
<evidence type="ECO:0000259" key="9">
    <source>
        <dbReference type="PROSITE" id="PS50011"/>
    </source>
</evidence>
<dbReference type="GO" id="GO:0004674">
    <property type="term" value="F:protein serine/threonine kinase activity"/>
    <property type="evidence" value="ECO:0007669"/>
    <property type="project" value="UniProtKB-KW"/>
</dbReference>
<dbReference type="InterPro" id="IPR011009">
    <property type="entry name" value="Kinase-like_dom_sf"/>
</dbReference>
<proteinExistence type="predicted"/>
<dbReference type="Pfam" id="PF00069">
    <property type="entry name" value="Pkinase"/>
    <property type="match status" value="1"/>
</dbReference>
<dbReference type="PROSITE" id="PS00108">
    <property type="entry name" value="PROTEIN_KINASE_ST"/>
    <property type="match status" value="1"/>
</dbReference>
<dbReference type="EC" id="2.7.11.1" evidence="1"/>
<keyword evidence="4 7" id="KW-0547">Nucleotide-binding</keyword>
<dbReference type="GO" id="GO:0005524">
    <property type="term" value="F:ATP binding"/>
    <property type="evidence" value="ECO:0007669"/>
    <property type="project" value="UniProtKB-UniRule"/>
</dbReference>
<dbReference type="EMBL" id="JAFLCK010000013">
    <property type="protein sequence ID" value="MBN8660766.1"/>
    <property type="molecule type" value="Genomic_DNA"/>
</dbReference>
<evidence type="ECO:0000256" key="1">
    <source>
        <dbReference type="ARBA" id="ARBA00012513"/>
    </source>
</evidence>
<keyword evidence="3" id="KW-0808">Transferase</keyword>